<feature type="region of interest" description="Disordered" evidence="1">
    <location>
        <begin position="25"/>
        <end position="45"/>
    </location>
</feature>
<evidence type="ECO:0000313" key="3">
    <source>
        <dbReference type="EMBL" id="OEU06281.1"/>
    </source>
</evidence>
<keyword evidence="4" id="KW-1185">Reference proteome</keyword>
<gene>
    <name evidence="3" type="ORF">FRACYDRAFT_201460</name>
</gene>
<sequence>MHKAARTKKTKASLKIRDIAVDRKPTPTQQLLQQEHQQKREAGTPSIVPTKKVKLKTVHDDSWYVAYAVLVDFYRLNGHTSVLRSDPNQKLMGWVKRQRNNRRVGKLCQKKIDELDQLRFVWHRTNHAWDAKYNMLVEYQKKFGHCIVPSETFYLPLSGWINRQKHLYRSRHEFKYLTPDDRTEALQKIPGWSWEI</sequence>
<dbReference type="Gene3D" id="6.10.140.530">
    <property type="match status" value="2"/>
</dbReference>
<reference evidence="3 4" key="1">
    <citation type="submission" date="2016-09" db="EMBL/GenBank/DDBJ databases">
        <title>Extensive genetic diversity and differential bi-allelic expression allows diatom success in the polar Southern Ocean.</title>
        <authorList>
            <consortium name="DOE Joint Genome Institute"/>
            <person name="Mock T."/>
            <person name="Otillar R.P."/>
            <person name="Strauss J."/>
            <person name="Dupont C."/>
            <person name="Frickenhaus S."/>
            <person name="Maumus F."/>
            <person name="Mcmullan M."/>
            <person name="Sanges R."/>
            <person name="Schmutz J."/>
            <person name="Toseland A."/>
            <person name="Valas R."/>
            <person name="Veluchamy A."/>
            <person name="Ward B.J."/>
            <person name="Allen A."/>
            <person name="Barry K."/>
            <person name="Falciatore A."/>
            <person name="Ferrante M."/>
            <person name="Fortunato A.E."/>
            <person name="Gloeckner G."/>
            <person name="Gruber A."/>
            <person name="Hipkin R."/>
            <person name="Janech M."/>
            <person name="Kroth P."/>
            <person name="Leese F."/>
            <person name="Lindquist E."/>
            <person name="Lyon B.R."/>
            <person name="Martin J."/>
            <person name="Mayer C."/>
            <person name="Parker M."/>
            <person name="Quesneville H."/>
            <person name="Raymond J."/>
            <person name="Uhlig C."/>
            <person name="Valentin K.U."/>
            <person name="Worden A.Z."/>
            <person name="Armbrust E.V."/>
            <person name="Bowler C."/>
            <person name="Green B."/>
            <person name="Moulton V."/>
            <person name="Van Oosterhout C."/>
            <person name="Grigoriev I."/>
        </authorList>
    </citation>
    <scope>NUCLEOTIDE SEQUENCE [LARGE SCALE GENOMIC DNA]</scope>
    <source>
        <strain evidence="3 4">CCMP1102</strain>
    </source>
</reference>
<organism evidence="3 4">
    <name type="scientific">Fragilariopsis cylindrus CCMP1102</name>
    <dbReference type="NCBI Taxonomy" id="635003"/>
    <lineage>
        <taxon>Eukaryota</taxon>
        <taxon>Sar</taxon>
        <taxon>Stramenopiles</taxon>
        <taxon>Ochrophyta</taxon>
        <taxon>Bacillariophyta</taxon>
        <taxon>Bacillariophyceae</taxon>
        <taxon>Bacillariophycidae</taxon>
        <taxon>Bacillariales</taxon>
        <taxon>Bacillariaceae</taxon>
        <taxon>Fragilariopsis</taxon>
    </lineage>
</organism>
<feature type="domain" description="Helicase-associated" evidence="2">
    <location>
        <begin position="127"/>
        <end position="190"/>
    </location>
</feature>
<protein>
    <recommendedName>
        <fullName evidence="2">Helicase-associated domain-containing protein</fullName>
    </recommendedName>
</protein>
<evidence type="ECO:0000259" key="2">
    <source>
        <dbReference type="Pfam" id="PF03457"/>
    </source>
</evidence>
<dbReference type="Proteomes" id="UP000095751">
    <property type="component" value="Unassembled WGS sequence"/>
</dbReference>
<accession>A0A1E7EK30</accession>
<proteinExistence type="predicted"/>
<name>A0A1E7EK30_9STRA</name>
<feature type="compositionally biased region" description="Low complexity" evidence="1">
    <location>
        <begin position="26"/>
        <end position="35"/>
    </location>
</feature>
<dbReference type="PANTHER" id="PTHR33418:SF1">
    <property type="entry name" value="HELICASE-ASSOCIATED DOMAIN-CONTAINING PROTEIN"/>
    <property type="match status" value="1"/>
</dbReference>
<dbReference type="InterPro" id="IPR005114">
    <property type="entry name" value="Helicase_assoc"/>
</dbReference>
<evidence type="ECO:0000313" key="4">
    <source>
        <dbReference type="Proteomes" id="UP000095751"/>
    </source>
</evidence>
<feature type="domain" description="Helicase-associated" evidence="2">
    <location>
        <begin position="59"/>
        <end position="120"/>
    </location>
</feature>
<evidence type="ECO:0000256" key="1">
    <source>
        <dbReference type="SAM" id="MobiDB-lite"/>
    </source>
</evidence>
<dbReference type="KEGG" id="fcy:FRACYDRAFT_201460"/>
<dbReference type="OrthoDB" id="44219at2759"/>
<dbReference type="Pfam" id="PF03457">
    <property type="entry name" value="HA"/>
    <property type="match status" value="2"/>
</dbReference>
<dbReference type="PANTHER" id="PTHR33418">
    <property type="entry name" value="HELICASE-ASSOCIATED"/>
    <property type="match status" value="1"/>
</dbReference>
<dbReference type="EMBL" id="KV784416">
    <property type="protein sequence ID" value="OEU06281.1"/>
    <property type="molecule type" value="Genomic_DNA"/>
</dbReference>
<dbReference type="InParanoid" id="A0A1E7EK30"/>
<dbReference type="AlphaFoldDB" id="A0A1E7EK30"/>